<evidence type="ECO:0000313" key="1">
    <source>
        <dbReference type="EMBL" id="CEM01862.1"/>
    </source>
</evidence>
<dbReference type="Proteomes" id="UP000041254">
    <property type="component" value="Unassembled WGS sequence"/>
</dbReference>
<dbReference type="AlphaFoldDB" id="A0A0G4EUZ9"/>
<proteinExistence type="predicted"/>
<keyword evidence="2" id="KW-1185">Reference proteome</keyword>
<reference evidence="1 2" key="1">
    <citation type="submission" date="2014-11" db="EMBL/GenBank/DDBJ databases">
        <authorList>
            <person name="Zhu J."/>
            <person name="Qi W."/>
            <person name="Song R."/>
        </authorList>
    </citation>
    <scope>NUCLEOTIDE SEQUENCE [LARGE SCALE GENOMIC DNA]</scope>
</reference>
<evidence type="ECO:0000313" key="2">
    <source>
        <dbReference type="Proteomes" id="UP000041254"/>
    </source>
</evidence>
<organism evidence="1 2">
    <name type="scientific">Vitrella brassicaformis (strain CCMP3155)</name>
    <dbReference type="NCBI Taxonomy" id="1169540"/>
    <lineage>
        <taxon>Eukaryota</taxon>
        <taxon>Sar</taxon>
        <taxon>Alveolata</taxon>
        <taxon>Colpodellida</taxon>
        <taxon>Vitrellaceae</taxon>
        <taxon>Vitrella</taxon>
    </lineage>
</organism>
<protein>
    <submittedName>
        <fullName evidence="1">Uncharacterized protein</fullName>
    </submittedName>
</protein>
<accession>A0A0G4EUZ9</accession>
<dbReference type="VEuPathDB" id="CryptoDB:Vbra_22516"/>
<name>A0A0G4EUZ9_VITBC</name>
<dbReference type="EMBL" id="CDMY01000312">
    <property type="protein sequence ID" value="CEM01862.1"/>
    <property type="molecule type" value="Genomic_DNA"/>
</dbReference>
<gene>
    <name evidence="1" type="ORF">Vbra_22516</name>
</gene>
<sequence length="96" mass="10674">MDDARYLVSPDRVMYPFPSIIITNGYGKYKVDVAIKASDPAKGVTMGDAARVINELSQKQKDAILHNSFDGDWPDHHFLEGAMRVSCGVYTPYYGS</sequence>
<dbReference type="InParanoid" id="A0A0G4EUZ9"/>